<comment type="caution">
    <text evidence="2">The sequence shown here is derived from an EMBL/GenBank/DDBJ whole genome shotgun (WGS) entry which is preliminary data.</text>
</comment>
<gene>
    <name evidence="2" type="ORF">RM572_27465</name>
</gene>
<evidence type="ECO:0000256" key="1">
    <source>
        <dbReference type="SAM" id="MobiDB-lite"/>
    </source>
</evidence>
<organism evidence="2 3">
    <name type="scientific">Streptomyces hazeniae</name>
    <dbReference type="NCBI Taxonomy" id="3075538"/>
    <lineage>
        <taxon>Bacteria</taxon>
        <taxon>Bacillati</taxon>
        <taxon>Actinomycetota</taxon>
        <taxon>Actinomycetes</taxon>
        <taxon>Kitasatosporales</taxon>
        <taxon>Streptomycetaceae</taxon>
        <taxon>Streptomyces</taxon>
    </lineage>
</organism>
<dbReference type="Pfam" id="PF14224">
    <property type="entry name" value="DUF4331"/>
    <property type="match status" value="1"/>
</dbReference>
<feature type="region of interest" description="Disordered" evidence="1">
    <location>
        <begin position="468"/>
        <end position="495"/>
    </location>
</feature>
<dbReference type="EMBL" id="JAVREQ010000040">
    <property type="protein sequence ID" value="MDT0382503.1"/>
    <property type="molecule type" value="Genomic_DNA"/>
</dbReference>
<evidence type="ECO:0000313" key="3">
    <source>
        <dbReference type="Proteomes" id="UP001183414"/>
    </source>
</evidence>
<sequence length="528" mass="56120">MTRRRLDRALLSLGAAALVGAVGVTTLAPGVSSASSHREAPLIAGDPRADNTDVYAFTSPDRPDTVTLIANWIPFEEPDGGPNFYSFADEDAARYNIKIDNTGDGRPDLTYTWKFRTKIRDAENQFLYNTGPVTSLNDPDLNVRQTYCLTVTDARGRTRTLAENVPVAPSNVGPASMPDYGALRDEAVRSVGGGVTSFAGQAEDPFFADLRVFDLLYGGDLSERGSDTLAGYNVNSVALQIPKEKLALRQDVGRNPVVGVWSTTDRRGAGVTEERAKGHDGWRQVSRLGNPLVNEVVVPLKFKDAFNTLSPHQDRTVQPVVDKVLDPILPKLIEQIYGIPAPEPPRRDLFEIYLTGICRGCGPIDADLNSHRLNADAKRKKIVPAEELRLNMAVPPTAEPNRLGVLAGDLAGFPNGRRLADDVLDISLQAVEGAAQTGELVPELADGDLVDTNDVPFGDSFPYLALPFAGPGDAPGGGGGSASQAGQPHGSGSLLDPVNAASAGLAGLGVALLGTGGFRLVRGRSKKD</sequence>
<accession>A0ABU2P3M2</accession>
<feature type="compositionally biased region" description="Low complexity" evidence="1">
    <location>
        <begin position="482"/>
        <end position="493"/>
    </location>
</feature>
<name>A0ABU2P3M2_9ACTN</name>
<reference evidence="3" key="1">
    <citation type="submission" date="2023-07" db="EMBL/GenBank/DDBJ databases">
        <title>30 novel species of actinomycetes from the DSMZ collection.</title>
        <authorList>
            <person name="Nouioui I."/>
        </authorList>
    </citation>
    <scope>NUCLEOTIDE SEQUENCE [LARGE SCALE GENOMIC DNA]</scope>
    <source>
        <strain evidence="3">DSM 42041</strain>
    </source>
</reference>
<protein>
    <submittedName>
        <fullName evidence="2">DUF4331 domain-containing protein</fullName>
    </submittedName>
</protein>
<dbReference type="InterPro" id="IPR025566">
    <property type="entry name" value="DUF4331"/>
</dbReference>
<proteinExistence type="predicted"/>
<evidence type="ECO:0000313" key="2">
    <source>
        <dbReference type="EMBL" id="MDT0382503.1"/>
    </source>
</evidence>
<keyword evidence="3" id="KW-1185">Reference proteome</keyword>
<dbReference type="Proteomes" id="UP001183414">
    <property type="component" value="Unassembled WGS sequence"/>
</dbReference>